<sequence length="92" mass="9204">VGEEGIGIDSASESEGSNMDKSLVAEAKPVGLAVIAESGIAASRPMGTAVATSGVAIARPIGTAIAGIDPSLLGIDFNAHNGRKLRIKGRTY</sequence>
<feature type="domain" description="DUF4774" evidence="2">
    <location>
        <begin position="24"/>
        <end position="76"/>
    </location>
</feature>
<accession>A0A212ER51</accession>
<dbReference type="KEGG" id="dpl:KGM_211379B"/>
<evidence type="ECO:0000313" key="3">
    <source>
        <dbReference type="EMBL" id="OWR43970.1"/>
    </source>
</evidence>
<organism evidence="3 4">
    <name type="scientific">Danaus plexippus plexippus</name>
    <dbReference type="NCBI Taxonomy" id="278856"/>
    <lineage>
        <taxon>Eukaryota</taxon>
        <taxon>Metazoa</taxon>
        <taxon>Ecdysozoa</taxon>
        <taxon>Arthropoda</taxon>
        <taxon>Hexapoda</taxon>
        <taxon>Insecta</taxon>
        <taxon>Pterygota</taxon>
        <taxon>Neoptera</taxon>
        <taxon>Endopterygota</taxon>
        <taxon>Lepidoptera</taxon>
        <taxon>Glossata</taxon>
        <taxon>Ditrysia</taxon>
        <taxon>Papilionoidea</taxon>
        <taxon>Nymphalidae</taxon>
        <taxon>Danainae</taxon>
        <taxon>Danaini</taxon>
        <taxon>Danaina</taxon>
        <taxon>Danaus</taxon>
        <taxon>Danaus</taxon>
    </lineage>
</organism>
<dbReference type="InterPro" id="IPR031942">
    <property type="entry name" value="DUF4774"/>
</dbReference>
<name>A0A212ER51_DANPL</name>
<evidence type="ECO:0000259" key="2">
    <source>
        <dbReference type="Pfam" id="PF15999"/>
    </source>
</evidence>
<dbReference type="EMBL" id="AGBW02013110">
    <property type="protein sequence ID" value="OWR43970.1"/>
    <property type="molecule type" value="Genomic_DNA"/>
</dbReference>
<evidence type="ECO:0000313" key="4">
    <source>
        <dbReference type="Proteomes" id="UP000007151"/>
    </source>
</evidence>
<feature type="region of interest" description="Disordered" evidence="1">
    <location>
        <begin position="1"/>
        <end position="20"/>
    </location>
</feature>
<gene>
    <name evidence="3" type="ORF">KGM_211379B</name>
</gene>
<dbReference type="AlphaFoldDB" id="A0A212ER51"/>
<feature type="compositionally biased region" description="Polar residues" evidence="1">
    <location>
        <begin position="11"/>
        <end position="20"/>
    </location>
</feature>
<feature type="non-terminal residue" evidence="3">
    <location>
        <position position="1"/>
    </location>
</feature>
<reference evidence="3 4" key="1">
    <citation type="journal article" date="2011" name="Cell">
        <title>The monarch butterfly genome yields insights into long-distance migration.</title>
        <authorList>
            <person name="Zhan S."/>
            <person name="Merlin C."/>
            <person name="Boore J.L."/>
            <person name="Reppert S.M."/>
        </authorList>
    </citation>
    <scope>NUCLEOTIDE SEQUENCE [LARGE SCALE GENOMIC DNA]</scope>
    <source>
        <strain evidence="3">F-2</strain>
    </source>
</reference>
<keyword evidence="4" id="KW-1185">Reference proteome</keyword>
<dbReference type="Proteomes" id="UP000007151">
    <property type="component" value="Unassembled WGS sequence"/>
</dbReference>
<comment type="caution">
    <text evidence="3">The sequence shown here is derived from an EMBL/GenBank/DDBJ whole genome shotgun (WGS) entry which is preliminary data.</text>
</comment>
<evidence type="ECO:0000256" key="1">
    <source>
        <dbReference type="SAM" id="MobiDB-lite"/>
    </source>
</evidence>
<proteinExistence type="predicted"/>
<dbReference type="InParanoid" id="A0A212ER51"/>
<protein>
    <recommendedName>
        <fullName evidence="2">DUF4774 domain-containing protein</fullName>
    </recommendedName>
</protein>
<dbReference type="Pfam" id="PF15999">
    <property type="entry name" value="DUF4774"/>
    <property type="match status" value="1"/>
</dbReference>